<feature type="region of interest" description="Disordered" evidence="8">
    <location>
        <begin position="1"/>
        <end position="63"/>
    </location>
</feature>
<evidence type="ECO:0000259" key="9">
    <source>
        <dbReference type="PROSITE" id="PS51192"/>
    </source>
</evidence>
<keyword evidence="2 7" id="KW-0547">Nucleotide-binding</keyword>
<dbReference type="GO" id="GO:0043186">
    <property type="term" value="C:P granule"/>
    <property type="evidence" value="ECO:0007669"/>
    <property type="project" value="UniProtKB-ARBA"/>
</dbReference>
<name>A0A914DXT3_9BILA</name>
<dbReference type="FunFam" id="3.40.50.300:FF:000079">
    <property type="entry name" value="probable ATP-dependent RNA helicase DDX17"/>
    <property type="match status" value="1"/>
</dbReference>
<dbReference type="GO" id="GO:0016787">
    <property type="term" value="F:hydrolase activity"/>
    <property type="evidence" value="ECO:0007669"/>
    <property type="project" value="UniProtKB-KW"/>
</dbReference>
<evidence type="ECO:0000313" key="12">
    <source>
        <dbReference type="WBParaSite" id="ACRNAN_scaffold451.g27315.t1"/>
    </source>
</evidence>
<dbReference type="PROSITE" id="PS51192">
    <property type="entry name" value="HELICASE_ATP_BIND_1"/>
    <property type="match status" value="1"/>
</dbReference>
<evidence type="ECO:0000256" key="4">
    <source>
        <dbReference type="ARBA" id="ARBA00022806"/>
    </source>
</evidence>
<dbReference type="PROSITE" id="PS51194">
    <property type="entry name" value="HELICASE_CTER"/>
    <property type="match status" value="1"/>
</dbReference>
<sequence>MHIGGRSNNNSNRGGSRFSNNGGSYNNRGRSNYGENNNMRGNGYRTNGFSSGGFRSAQGDGSKNDWYSTTKVQKVDFSKANLVPLQKNFYKLHATVQQRSQAEVDQWLAEKNVTLDGEDIPRPVVEFSEGGFPDEIQSLFNAHFTKPTVIQSIAWPVALSGRDLIAIAQTGSGKTLGFTIPAIIHTLNQPPRSAVDGPIVVILLPTRELAQQVEVGAKDYCQALGLSLVCIYGGASKGPQARALERGVDIVVATPGRLNDFLENGTTNMTRCSYLVLDEADRMLDMGFEPQIRQIVGQTRPDRQTLMFSATWPQEVRALASAFQKDPVFLNVGSMDLSANHNIEQNVEVIEEAQKPTRLFQLLEEIMQQKECKTIIFTETKRRADDLTRGMRKDGYQALCIHGDKQQSERDWTLSQFRNGKIPILLATDVAARGLDVKDIRFVINYDYPNNSEDYVHRIGRTGRVNSSGTAYTFFTRKNAPKARDLVKVMEEANQEIPEELQNMINGRALPMSFGARKRNYADSARGRDVGGKRGRFEGNFRGRGGRGSHWNNPEDSSGKNNGNGLPSSFGATSKAARW</sequence>
<dbReference type="FunFam" id="3.40.50.300:FF:000008">
    <property type="entry name" value="ATP-dependent RNA helicase RhlB"/>
    <property type="match status" value="1"/>
</dbReference>
<evidence type="ECO:0000256" key="6">
    <source>
        <dbReference type="ARBA" id="ARBA00047984"/>
    </source>
</evidence>
<evidence type="ECO:0000313" key="11">
    <source>
        <dbReference type="Proteomes" id="UP000887540"/>
    </source>
</evidence>
<dbReference type="InterPro" id="IPR011545">
    <property type="entry name" value="DEAD/DEAH_box_helicase_dom"/>
</dbReference>
<dbReference type="Gene3D" id="3.40.50.300">
    <property type="entry name" value="P-loop containing nucleotide triphosphate hydrolases"/>
    <property type="match status" value="2"/>
</dbReference>
<evidence type="ECO:0000256" key="8">
    <source>
        <dbReference type="SAM" id="MobiDB-lite"/>
    </source>
</evidence>
<dbReference type="PANTHER" id="PTHR47958">
    <property type="entry name" value="ATP-DEPENDENT RNA HELICASE DBP3"/>
    <property type="match status" value="1"/>
</dbReference>
<protein>
    <recommendedName>
        <fullName evidence="1">RNA helicase</fullName>
        <ecNumber evidence="1">3.6.4.13</ecNumber>
    </recommendedName>
</protein>
<feature type="region of interest" description="Disordered" evidence="8">
    <location>
        <begin position="524"/>
        <end position="579"/>
    </location>
</feature>
<dbReference type="GO" id="GO:0003676">
    <property type="term" value="F:nucleic acid binding"/>
    <property type="evidence" value="ECO:0007669"/>
    <property type="project" value="InterPro"/>
</dbReference>
<dbReference type="InterPro" id="IPR001650">
    <property type="entry name" value="Helicase_C-like"/>
</dbReference>
<dbReference type="PROSITE" id="PS00039">
    <property type="entry name" value="DEAD_ATP_HELICASE"/>
    <property type="match status" value="1"/>
</dbReference>
<dbReference type="Proteomes" id="UP000887540">
    <property type="component" value="Unplaced"/>
</dbReference>
<feature type="compositionally biased region" description="Polar residues" evidence="8">
    <location>
        <begin position="550"/>
        <end position="572"/>
    </location>
</feature>
<dbReference type="Pfam" id="PF00270">
    <property type="entry name" value="DEAD"/>
    <property type="match status" value="1"/>
</dbReference>
<keyword evidence="3 7" id="KW-0378">Hydrolase</keyword>
<evidence type="ECO:0000259" key="10">
    <source>
        <dbReference type="PROSITE" id="PS51194"/>
    </source>
</evidence>
<dbReference type="SMART" id="SM00487">
    <property type="entry name" value="DEXDc"/>
    <property type="match status" value="1"/>
</dbReference>
<reference evidence="12" key="1">
    <citation type="submission" date="2022-11" db="UniProtKB">
        <authorList>
            <consortium name="WormBaseParasite"/>
        </authorList>
    </citation>
    <scope>IDENTIFICATION</scope>
</reference>
<keyword evidence="4 7" id="KW-0347">Helicase</keyword>
<dbReference type="WBParaSite" id="ACRNAN_scaffold451.g27315.t1">
    <property type="protein sequence ID" value="ACRNAN_scaffold451.g27315.t1"/>
    <property type="gene ID" value="ACRNAN_scaffold451.g27315"/>
</dbReference>
<dbReference type="InterPro" id="IPR000629">
    <property type="entry name" value="RNA-helicase_DEAD-box_CS"/>
</dbReference>
<keyword evidence="5 7" id="KW-0067">ATP-binding</keyword>
<comment type="similarity">
    <text evidence="7">Belongs to the DEAD box helicase family.</text>
</comment>
<evidence type="ECO:0000256" key="7">
    <source>
        <dbReference type="RuleBase" id="RU000492"/>
    </source>
</evidence>
<dbReference type="AlphaFoldDB" id="A0A914DXT3"/>
<dbReference type="InterPro" id="IPR027417">
    <property type="entry name" value="P-loop_NTPase"/>
</dbReference>
<keyword evidence="11" id="KW-1185">Reference proteome</keyword>
<dbReference type="Pfam" id="PF00271">
    <property type="entry name" value="Helicase_C"/>
    <property type="match status" value="1"/>
</dbReference>
<dbReference type="EC" id="3.6.4.13" evidence="1"/>
<accession>A0A914DXT3</accession>
<feature type="compositionally biased region" description="Polar residues" evidence="8">
    <location>
        <begin position="35"/>
        <end position="49"/>
    </location>
</feature>
<evidence type="ECO:0000256" key="5">
    <source>
        <dbReference type="ARBA" id="ARBA00022840"/>
    </source>
</evidence>
<organism evidence="11 12">
    <name type="scientific">Acrobeloides nanus</name>
    <dbReference type="NCBI Taxonomy" id="290746"/>
    <lineage>
        <taxon>Eukaryota</taxon>
        <taxon>Metazoa</taxon>
        <taxon>Ecdysozoa</taxon>
        <taxon>Nematoda</taxon>
        <taxon>Chromadorea</taxon>
        <taxon>Rhabditida</taxon>
        <taxon>Tylenchina</taxon>
        <taxon>Cephalobomorpha</taxon>
        <taxon>Cephaloboidea</taxon>
        <taxon>Cephalobidae</taxon>
        <taxon>Acrobeloides</taxon>
    </lineage>
</organism>
<evidence type="ECO:0000256" key="3">
    <source>
        <dbReference type="ARBA" id="ARBA00022801"/>
    </source>
</evidence>
<dbReference type="GO" id="GO:0005524">
    <property type="term" value="F:ATP binding"/>
    <property type="evidence" value="ECO:0007669"/>
    <property type="project" value="UniProtKB-KW"/>
</dbReference>
<feature type="domain" description="Helicase ATP-binding" evidence="9">
    <location>
        <begin position="155"/>
        <end position="330"/>
    </location>
</feature>
<feature type="compositionally biased region" description="Low complexity" evidence="8">
    <location>
        <begin position="1"/>
        <end position="34"/>
    </location>
</feature>
<dbReference type="SMART" id="SM00490">
    <property type="entry name" value="HELICc"/>
    <property type="match status" value="1"/>
</dbReference>
<feature type="compositionally biased region" description="Basic and acidic residues" evidence="8">
    <location>
        <begin position="525"/>
        <end position="541"/>
    </location>
</feature>
<dbReference type="SUPFAM" id="SSF52540">
    <property type="entry name" value="P-loop containing nucleoside triphosphate hydrolases"/>
    <property type="match status" value="1"/>
</dbReference>
<proteinExistence type="inferred from homology"/>
<evidence type="ECO:0000256" key="2">
    <source>
        <dbReference type="ARBA" id="ARBA00022741"/>
    </source>
</evidence>
<comment type="catalytic activity">
    <reaction evidence="6">
        <text>ATP + H2O = ADP + phosphate + H(+)</text>
        <dbReference type="Rhea" id="RHEA:13065"/>
        <dbReference type="ChEBI" id="CHEBI:15377"/>
        <dbReference type="ChEBI" id="CHEBI:15378"/>
        <dbReference type="ChEBI" id="CHEBI:30616"/>
        <dbReference type="ChEBI" id="CHEBI:43474"/>
        <dbReference type="ChEBI" id="CHEBI:456216"/>
        <dbReference type="EC" id="3.6.4.13"/>
    </reaction>
</comment>
<evidence type="ECO:0000256" key="1">
    <source>
        <dbReference type="ARBA" id="ARBA00012552"/>
    </source>
</evidence>
<dbReference type="CDD" id="cd18787">
    <property type="entry name" value="SF2_C_DEAD"/>
    <property type="match status" value="1"/>
</dbReference>
<dbReference type="InterPro" id="IPR014001">
    <property type="entry name" value="Helicase_ATP-bd"/>
</dbReference>
<dbReference type="GO" id="GO:0003724">
    <property type="term" value="F:RNA helicase activity"/>
    <property type="evidence" value="ECO:0007669"/>
    <property type="project" value="UniProtKB-EC"/>
</dbReference>
<feature type="domain" description="Helicase C-terminal" evidence="10">
    <location>
        <begin position="358"/>
        <end position="505"/>
    </location>
</feature>